<evidence type="ECO:0000256" key="10">
    <source>
        <dbReference type="ARBA" id="ARBA00023180"/>
    </source>
</evidence>
<evidence type="ECO:0000256" key="2">
    <source>
        <dbReference type="ARBA" id="ARBA00009634"/>
    </source>
</evidence>
<dbReference type="SUPFAM" id="SSF52200">
    <property type="entry name" value="Toll/Interleukin receptor TIR domain"/>
    <property type="match status" value="1"/>
</dbReference>
<keyword evidence="3" id="KW-0433">Leucine-rich repeat</keyword>
<dbReference type="PRINTS" id="PR01537">
    <property type="entry name" value="INTRLKN1R1F"/>
</dbReference>
<dbReference type="InterPro" id="IPR032675">
    <property type="entry name" value="LRR_dom_sf"/>
</dbReference>
<dbReference type="SMART" id="SM00369">
    <property type="entry name" value="LRR_TYP"/>
    <property type="match status" value="8"/>
</dbReference>
<dbReference type="PROSITE" id="PS51450">
    <property type="entry name" value="LRR"/>
    <property type="match status" value="3"/>
</dbReference>
<name>A0A9P0FEQ3_BRAAE</name>
<evidence type="ECO:0000256" key="11">
    <source>
        <dbReference type="SAM" id="Phobius"/>
    </source>
</evidence>
<accession>A0A9P0FEQ3</accession>
<dbReference type="InterPro" id="IPR035897">
    <property type="entry name" value="Toll_tir_struct_dom_sf"/>
</dbReference>
<organism evidence="14 15">
    <name type="scientific">Brassicogethes aeneus</name>
    <name type="common">Rape pollen beetle</name>
    <name type="synonym">Meligethes aeneus</name>
    <dbReference type="NCBI Taxonomy" id="1431903"/>
    <lineage>
        <taxon>Eukaryota</taxon>
        <taxon>Metazoa</taxon>
        <taxon>Ecdysozoa</taxon>
        <taxon>Arthropoda</taxon>
        <taxon>Hexapoda</taxon>
        <taxon>Insecta</taxon>
        <taxon>Pterygota</taxon>
        <taxon>Neoptera</taxon>
        <taxon>Endopterygota</taxon>
        <taxon>Coleoptera</taxon>
        <taxon>Polyphaga</taxon>
        <taxon>Cucujiformia</taxon>
        <taxon>Nitidulidae</taxon>
        <taxon>Meligethinae</taxon>
        <taxon>Brassicogethes</taxon>
    </lineage>
</organism>
<keyword evidence="15" id="KW-1185">Reference proteome</keyword>
<feature type="signal peptide" evidence="12">
    <location>
        <begin position="1"/>
        <end position="18"/>
    </location>
</feature>
<dbReference type="PANTHER" id="PTHR24365:SF541">
    <property type="entry name" value="PROTEIN TOLL-RELATED"/>
    <property type="match status" value="1"/>
</dbReference>
<proteinExistence type="inferred from homology"/>
<keyword evidence="4 11" id="KW-0812">Transmembrane</keyword>
<keyword evidence="8 11" id="KW-0472">Membrane</keyword>
<evidence type="ECO:0000256" key="12">
    <source>
        <dbReference type="SAM" id="SignalP"/>
    </source>
</evidence>
<dbReference type="SUPFAM" id="SSF52058">
    <property type="entry name" value="L domain-like"/>
    <property type="match status" value="2"/>
</dbReference>
<dbReference type="SMART" id="SM00255">
    <property type="entry name" value="TIR"/>
    <property type="match status" value="1"/>
</dbReference>
<protein>
    <recommendedName>
        <fullName evidence="13">TIR domain-containing protein</fullName>
    </recommendedName>
</protein>
<evidence type="ECO:0000313" key="15">
    <source>
        <dbReference type="Proteomes" id="UP001154078"/>
    </source>
</evidence>
<dbReference type="PROSITE" id="PS50104">
    <property type="entry name" value="TIR"/>
    <property type="match status" value="1"/>
</dbReference>
<dbReference type="GO" id="GO:0002224">
    <property type="term" value="P:toll-like receptor signaling pathway"/>
    <property type="evidence" value="ECO:0007669"/>
    <property type="project" value="InterPro"/>
</dbReference>
<dbReference type="GO" id="GO:0005886">
    <property type="term" value="C:plasma membrane"/>
    <property type="evidence" value="ECO:0007669"/>
    <property type="project" value="TreeGrafter"/>
</dbReference>
<evidence type="ECO:0000256" key="6">
    <source>
        <dbReference type="ARBA" id="ARBA00022737"/>
    </source>
</evidence>
<dbReference type="GO" id="GO:0006955">
    <property type="term" value="P:immune response"/>
    <property type="evidence" value="ECO:0007669"/>
    <property type="project" value="InterPro"/>
</dbReference>
<dbReference type="Pfam" id="PF13855">
    <property type="entry name" value="LRR_8"/>
    <property type="match status" value="2"/>
</dbReference>
<dbReference type="InterPro" id="IPR000157">
    <property type="entry name" value="TIR_dom"/>
</dbReference>
<keyword evidence="5 12" id="KW-0732">Signal</keyword>
<dbReference type="EMBL" id="OV121134">
    <property type="protein sequence ID" value="CAH0553373.1"/>
    <property type="molecule type" value="Genomic_DNA"/>
</dbReference>
<dbReference type="Pfam" id="PF13306">
    <property type="entry name" value="LRR_5"/>
    <property type="match status" value="1"/>
</dbReference>
<dbReference type="InterPro" id="IPR003591">
    <property type="entry name" value="Leu-rich_rpt_typical-subtyp"/>
</dbReference>
<dbReference type="FunFam" id="3.40.50.10140:FF:000026">
    <property type="entry name" value="Toll-like receptor 2"/>
    <property type="match status" value="1"/>
</dbReference>
<comment type="subcellular location">
    <subcellularLocation>
        <location evidence="1">Membrane</location>
        <topology evidence="1">Single-pass type I membrane protein</topology>
    </subcellularLocation>
</comment>
<keyword evidence="6" id="KW-0677">Repeat</keyword>
<keyword evidence="7 11" id="KW-1133">Transmembrane helix</keyword>
<evidence type="ECO:0000256" key="8">
    <source>
        <dbReference type="ARBA" id="ARBA00023136"/>
    </source>
</evidence>
<dbReference type="PIRSF" id="PIRSF037595">
    <property type="entry name" value="Toll-like_receptor"/>
    <property type="match status" value="1"/>
</dbReference>
<dbReference type="Gene3D" id="3.80.10.10">
    <property type="entry name" value="Ribonuclease Inhibitor"/>
    <property type="match status" value="3"/>
</dbReference>
<evidence type="ECO:0000259" key="13">
    <source>
        <dbReference type="PROSITE" id="PS50104"/>
    </source>
</evidence>
<dbReference type="InterPro" id="IPR000372">
    <property type="entry name" value="LRRNT"/>
</dbReference>
<dbReference type="InterPro" id="IPR001611">
    <property type="entry name" value="Leu-rich_rpt"/>
</dbReference>
<sequence length="843" mass="98547">MKILIYFLLAFGSKSVLMISLTINCQLKPNLIEEILNDRKTYLELSINNCPELNISETFFKHFPKLIKLKLHYINFVNPQDLNLSVLLNLKELQIRNTNLQVIPSAKLKNLRKLDMFSNNIRSISLDMFNGNENLEKLFLNYNKIEFVGVGILKNLKKLKYLSLMGNNIKLILNTTFQHHSTLTTIDLRLNANLILSNAFASLNNLIKIDLEGCNLTDIPLGLFDNQNNLEELNLRNNSLKQLSSAVFQNLTKLKTLNLGYNFLYLIKNEDFYNQKYLTKLVLNHNNISNIEEEAFTNLEAVKEIDLSYNMLIGNYMSDMLFYYIKKLEVINLRKNSISVGPHFYLMTDSYIKIDFSENKIQKVILTNLLSTKSAFYNFSNNQIKKIDMTGLESSKNTVQLNLDNNPILCDCTNYDFITSIPTIKDTVHVMNYKTIKCSESKTLYYFYENKEIISCPMASLKSDHYICPEKCTCHWRPFNSTFLVDCSNKALKEVPKFLAPKHIYNKMVKNVMVNLQNNELIESPSEHNEYENVTGLILSKNKIRNVTWVPSNIQVLYLDNNNISSLNDQLIDALYRSSFIDLKLEANPWICDCSVLKLKKYLTSLKMDKTKVYCNGTNRTIVDADNLCISKEIITVVSLLVIIFLLFLVACLMASYYKWKKYIKMWLYYKGWLLWFVSEEDIDKDKVYDVFLSFSEKDDDFVLKKLLPALESNVNPYKVCVHYRDWIPGLLITEQILTSVKDSRRTLVVLSKNFLNSCWTKMEFRTAYTQALKEGRARVIVVIYEEVDLSLLDKDFKTYLKMNTYIRWEDPWFWQRIFYALPHRKQYQDKSNIMLTLNKDKV</sequence>
<dbReference type="InterPro" id="IPR026906">
    <property type="entry name" value="LRR_5"/>
</dbReference>
<evidence type="ECO:0000313" key="14">
    <source>
        <dbReference type="EMBL" id="CAH0553373.1"/>
    </source>
</evidence>
<dbReference type="PANTHER" id="PTHR24365">
    <property type="entry name" value="TOLL-LIKE RECEPTOR"/>
    <property type="match status" value="1"/>
</dbReference>
<dbReference type="OrthoDB" id="1421090at2759"/>
<dbReference type="AlphaFoldDB" id="A0A9P0FEQ3"/>
<dbReference type="Pfam" id="PF01582">
    <property type="entry name" value="TIR"/>
    <property type="match status" value="1"/>
</dbReference>
<dbReference type="InterPro" id="IPR017241">
    <property type="entry name" value="Toll-like_receptor"/>
</dbReference>
<feature type="chain" id="PRO_5040288433" description="TIR domain-containing protein" evidence="12">
    <location>
        <begin position="19"/>
        <end position="843"/>
    </location>
</feature>
<evidence type="ECO:0000256" key="1">
    <source>
        <dbReference type="ARBA" id="ARBA00004479"/>
    </source>
</evidence>
<evidence type="ECO:0000256" key="3">
    <source>
        <dbReference type="ARBA" id="ARBA00022614"/>
    </source>
</evidence>
<dbReference type="Proteomes" id="UP001154078">
    <property type="component" value="Chromosome 3"/>
</dbReference>
<feature type="domain" description="TIR" evidence="13">
    <location>
        <begin position="687"/>
        <end position="822"/>
    </location>
</feature>
<comment type="similarity">
    <text evidence="2">Belongs to the Toll-like receptor family.</text>
</comment>
<dbReference type="Gene3D" id="3.40.50.10140">
    <property type="entry name" value="Toll/interleukin-1 receptor homology (TIR) domain"/>
    <property type="match status" value="1"/>
</dbReference>
<reference evidence="14" key="1">
    <citation type="submission" date="2021-12" db="EMBL/GenBank/DDBJ databases">
        <authorList>
            <person name="King R."/>
        </authorList>
    </citation>
    <scope>NUCLEOTIDE SEQUENCE</scope>
</reference>
<evidence type="ECO:0000256" key="5">
    <source>
        <dbReference type="ARBA" id="ARBA00022729"/>
    </source>
</evidence>
<keyword evidence="9" id="KW-0675">Receptor</keyword>
<feature type="transmembrane region" description="Helical" evidence="11">
    <location>
        <begin position="634"/>
        <end position="658"/>
    </location>
</feature>
<dbReference type="GO" id="GO:0004888">
    <property type="term" value="F:transmembrane signaling receptor activity"/>
    <property type="evidence" value="ECO:0007669"/>
    <property type="project" value="InterPro"/>
</dbReference>
<evidence type="ECO:0000256" key="4">
    <source>
        <dbReference type="ARBA" id="ARBA00022692"/>
    </source>
</evidence>
<keyword evidence="10" id="KW-0325">Glycoprotein</keyword>
<evidence type="ECO:0000256" key="7">
    <source>
        <dbReference type="ARBA" id="ARBA00022989"/>
    </source>
</evidence>
<evidence type="ECO:0000256" key="9">
    <source>
        <dbReference type="ARBA" id="ARBA00023170"/>
    </source>
</evidence>
<gene>
    <name evidence="14" type="ORF">MELIAE_LOCUS5381</name>
</gene>
<dbReference type="SMART" id="SM00013">
    <property type="entry name" value="LRRNT"/>
    <property type="match status" value="1"/>
</dbReference>